<feature type="coiled-coil region" evidence="1">
    <location>
        <begin position="124"/>
        <end position="151"/>
    </location>
</feature>
<evidence type="ECO:0000313" key="4">
    <source>
        <dbReference type="Proteomes" id="UP000277577"/>
    </source>
</evidence>
<protein>
    <submittedName>
        <fullName evidence="3">Uncharacterized protein</fullName>
    </submittedName>
</protein>
<keyword evidence="2" id="KW-0812">Transmembrane</keyword>
<evidence type="ECO:0000256" key="1">
    <source>
        <dbReference type="SAM" id="Coils"/>
    </source>
</evidence>
<feature type="transmembrane region" description="Helical" evidence="2">
    <location>
        <begin position="226"/>
        <end position="248"/>
    </location>
</feature>
<proteinExistence type="predicted"/>
<dbReference type="RefSeq" id="WP_028382021.1">
    <property type="nucleotide sequence ID" value="NZ_LR134173.1"/>
</dbReference>
<reference evidence="3 4" key="1">
    <citation type="submission" date="2018-12" db="EMBL/GenBank/DDBJ databases">
        <authorList>
            <consortium name="Pathogen Informatics"/>
        </authorList>
    </citation>
    <scope>NUCLEOTIDE SEQUENCE [LARGE SCALE GENOMIC DNA]</scope>
    <source>
        <strain evidence="3 4">NCTC11976</strain>
    </source>
</reference>
<keyword evidence="2" id="KW-0472">Membrane</keyword>
<feature type="coiled-coil region" evidence="1">
    <location>
        <begin position="785"/>
        <end position="812"/>
    </location>
</feature>
<evidence type="ECO:0000256" key="2">
    <source>
        <dbReference type="SAM" id="Phobius"/>
    </source>
</evidence>
<keyword evidence="2" id="KW-1133">Transmembrane helix</keyword>
<evidence type="ECO:0000313" key="3">
    <source>
        <dbReference type="EMBL" id="VEB36718.1"/>
    </source>
</evidence>
<feature type="transmembrane region" description="Helical" evidence="2">
    <location>
        <begin position="574"/>
        <end position="599"/>
    </location>
</feature>
<sequence length="907" mass="100334">MAPQPISKEYLDRMLGEVGHDTQQGNNLQSLVKRYNEALFELGELKRNLEWKLILEPDAFKAAEQKLILAGKNLKSGHVLDTKSSSWVKHMQEYDQIVAKLKEHKIDQTIKQKFSAYFKDPDHKKKADEFIEAYNKKLEVLEQEREEWKHKKDKNGNSLYDPIMETEVEKQLKIVQAHVIQAMQATTAAEKAKKLGLAKEALAGVGLSLAGAGLGMIIAGSGGSVVPVWGTITAGIIGGIAGGIYGGIRAYRGYEIAKAKLQARVDRVLGAITEYPSLDDSTPMNKGIAQLKSQDNFAWLFGGPREADYKRMHRKYLKTGKKIDKNDKDTIDLMLQSKFAESRGAYFLMLEDMIRENAADAALQVAAGLTPAPPFDPYTALLISSQFTIMCTAQIGTARAMANLAPIEGMPSGHIPVGNNKDLMHKAAAGLASNAECLISLAHQITICTNIEQEIRVEMLADVHAALAYTIETYDELVSKHNLPLQKDLVEALKTGISADIKNKGLKITVESEEITASGNQSKQEKKVYSAGAATLKYLRSEALQNTSSSFHHLKPPKIMERPKLEKALEGADYFMNVTAGPALGIYAVSTTTFSPYVLNPESPQTIELGQTGTTAAGLSVGITLGVLALACGVGSAVCGVKAEKESAKICILGDVAERRRIIHSKLHNSERGSAALSQRTDDELRNLLDNPKQQLLLLKTQSVGLAVQSESAQRVQELSKTERISHLRNVGMWKGKGRELHRPITPGRQKYILDVMNGGLKCIVDLPNKLKHEIDALDRKHPKLHSQEKHKENIKKLLKETKRDIELMRQIVDSLHGLPDGTDPELINKLHDVLFQLLALSEHAQKEYPPHQLDVYSEDQEVHYRNKPSVTDFKIMEFYDLIEEFKANIPEGPKDLRGKAMDKLGL</sequence>
<feature type="transmembrane region" description="Helical" evidence="2">
    <location>
        <begin position="619"/>
        <end position="641"/>
    </location>
</feature>
<dbReference type="Proteomes" id="UP000277577">
    <property type="component" value="Chromosome"/>
</dbReference>
<organism evidence="3 4">
    <name type="scientific">Legionella cherrii</name>
    <dbReference type="NCBI Taxonomy" id="28084"/>
    <lineage>
        <taxon>Bacteria</taxon>
        <taxon>Pseudomonadati</taxon>
        <taxon>Pseudomonadota</taxon>
        <taxon>Gammaproteobacteria</taxon>
        <taxon>Legionellales</taxon>
        <taxon>Legionellaceae</taxon>
        <taxon>Legionella</taxon>
    </lineage>
</organism>
<name>A0ABY6T640_9GAMM</name>
<gene>
    <name evidence="3" type="ORF">NCTC11976_01850</name>
</gene>
<feature type="transmembrane region" description="Helical" evidence="2">
    <location>
        <begin position="201"/>
        <end position="220"/>
    </location>
</feature>
<dbReference type="EMBL" id="LR134173">
    <property type="protein sequence ID" value="VEB36718.1"/>
    <property type="molecule type" value="Genomic_DNA"/>
</dbReference>
<keyword evidence="4" id="KW-1185">Reference proteome</keyword>
<keyword evidence="1" id="KW-0175">Coiled coil</keyword>
<accession>A0ABY6T640</accession>